<feature type="compositionally biased region" description="Polar residues" evidence="3">
    <location>
        <begin position="259"/>
        <end position="278"/>
    </location>
</feature>
<name>A0A6G0XWA7_9STRA</name>
<evidence type="ECO:0000313" key="4">
    <source>
        <dbReference type="EMBL" id="KAF0745001.1"/>
    </source>
</evidence>
<dbReference type="EMBL" id="VJMJ01000003">
    <property type="protein sequence ID" value="KAF0745001.1"/>
    <property type="molecule type" value="Genomic_DNA"/>
</dbReference>
<protein>
    <submittedName>
        <fullName evidence="4">Uncharacterized protein</fullName>
    </submittedName>
</protein>
<evidence type="ECO:0000256" key="1">
    <source>
        <dbReference type="ARBA" id="ARBA00022801"/>
    </source>
</evidence>
<comment type="caution">
    <text evidence="4">The sequence shown here is derived from an EMBL/GenBank/DDBJ whole genome shotgun (WGS) entry which is preliminary data.</text>
</comment>
<gene>
    <name evidence="4" type="ORF">Ae201684_000582</name>
</gene>
<dbReference type="GO" id="GO:0016316">
    <property type="term" value="F:phosphatidylinositol-3,4-bisphosphate 4-phosphatase activity"/>
    <property type="evidence" value="ECO:0007669"/>
    <property type="project" value="InterPro"/>
</dbReference>
<reference evidence="4 5" key="1">
    <citation type="submission" date="2019-07" db="EMBL/GenBank/DDBJ databases">
        <title>Genomics analysis of Aphanomyces spp. identifies a new class of oomycete effector associated with host adaptation.</title>
        <authorList>
            <person name="Gaulin E."/>
        </authorList>
    </citation>
    <scope>NUCLEOTIDE SEQUENCE [LARGE SCALE GENOMIC DNA]</scope>
    <source>
        <strain evidence="4 5">ATCC 201684</strain>
    </source>
</reference>
<dbReference type="PANTHER" id="PTHR12187">
    <property type="entry name" value="AGAP000124-PA"/>
    <property type="match status" value="1"/>
</dbReference>
<feature type="region of interest" description="Disordered" evidence="3">
    <location>
        <begin position="259"/>
        <end position="307"/>
    </location>
</feature>
<evidence type="ECO:0000313" key="5">
    <source>
        <dbReference type="Proteomes" id="UP000481153"/>
    </source>
</evidence>
<dbReference type="InterPro" id="IPR039034">
    <property type="entry name" value="INPP4"/>
</dbReference>
<keyword evidence="1" id="KW-0378">Hydrolase</keyword>
<organism evidence="4 5">
    <name type="scientific">Aphanomyces euteiches</name>
    <dbReference type="NCBI Taxonomy" id="100861"/>
    <lineage>
        <taxon>Eukaryota</taxon>
        <taxon>Sar</taxon>
        <taxon>Stramenopiles</taxon>
        <taxon>Oomycota</taxon>
        <taxon>Saprolegniomycetes</taxon>
        <taxon>Saprolegniales</taxon>
        <taxon>Verrucalvaceae</taxon>
        <taxon>Aphanomyces</taxon>
    </lineage>
</organism>
<evidence type="ECO:0000256" key="3">
    <source>
        <dbReference type="SAM" id="MobiDB-lite"/>
    </source>
</evidence>
<dbReference type="Proteomes" id="UP000481153">
    <property type="component" value="Unassembled WGS sequence"/>
</dbReference>
<dbReference type="AlphaFoldDB" id="A0A6G0XWA7"/>
<keyword evidence="5" id="KW-1185">Reference proteome</keyword>
<proteinExistence type="predicted"/>
<accession>A0A6G0XWA7</accession>
<keyword evidence="2" id="KW-0443">Lipid metabolism</keyword>
<evidence type="ECO:0000256" key="2">
    <source>
        <dbReference type="ARBA" id="ARBA00023098"/>
    </source>
</evidence>
<feature type="compositionally biased region" description="Basic and acidic residues" evidence="3">
    <location>
        <begin position="297"/>
        <end position="307"/>
    </location>
</feature>
<dbReference type="PANTHER" id="PTHR12187:SF11">
    <property type="entry name" value="PHOSPHATIDYLINOSITOL-3,4-BISPHOSPHATE 4-PHOSPHATASE"/>
    <property type="match status" value="1"/>
</dbReference>
<sequence>MHLQRNETYFTEIVEGPNPVFALGIQIPLRNGHASPAEDGRASLTADILNFTLIRTQDNYNFGSASVPVERLVSLVEEGGSTEYVPFEIYAKVNKVGVDPALRITVAHIEQTEHTLISTQKQLTQAYSFPPAAQSEQRRKIALEEVMEPDYETSIPAMFLDYMYKELQIVTQLWNIRCQNERKKQLSFETPEGALAAGCDVFEVIVRGARNLKADHSVGFTDAVQMNPYVCVEFGETVIRADSEKTTDMVTVGRTMTELGTNDPTFSRQRASTLTARSMSLPPSKPVYGNRSASTLDPRHQSAESPKEPCASSFTFFRESHADTSSKGAFVFKVFHEIAYKKDPTQEDFAIGQCVVRWNITKPLDSDEEYNFAIDQWVSIYPTVDRRGMYDDSADLGKLHVQIRIKCSTVPFSLQSEAAYRQVEKTPLFRLADYNKDHKLRKMAKKSKGTFMVETAIADFVWHVKTLEMYLYELQKMLEHVRSKRAANATFRSSVMKKEKLWQPLATNLHLSYFTTFKEKEPNASAHVTVDHVRVTVTCGAPTAHGLSEKYGLLDLEDEMMEAKPSFYKTKHVYIYRKILCVSQSLSVLVTSFMALFEQCIKDIKNQGETILNQWAKIGFLFQWESLVSSQGKEYTMLNDCWIAIKTLGRFCFKFVRQVPGGSRAIYLQTTEDQKSYILHVPVPEEVYNILPNVLQQGQLIAVVPVLFSQGINEMQTVANIIKSSDVELQHKINLICAKTLENYASEYIQTEAATPEDMGMIRCMIETLKEVLNEETLKIAKKNYRVLLVAGDLARILHGGRVTFCKSGKDRTAMAITLEQTRMVHGTSSEKADMYDTIKPIANVMREFGVRIRIAEKNVGKARYTFNGLQRKMLPKVYRPPLRSIQSGMADLS</sequence>
<dbReference type="VEuPathDB" id="FungiDB:AeMF1_014745"/>
<dbReference type="GO" id="GO:0005737">
    <property type="term" value="C:cytoplasm"/>
    <property type="evidence" value="ECO:0007669"/>
    <property type="project" value="TreeGrafter"/>
</dbReference>